<dbReference type="GO" id="GO:0005634">
    <property type="term" value="C:nucleus"/>
    <property type="evidence" value="ECO:0007669"/>
    <property type="project" value="UniProtKB-SubCell"/>
</dbReference>
<evidence type="ECO:0000256" key="11">
    <source>
        <dbReference type="PROSITE-ProRule" id="PRU00125"/>
    </source>
</evidence>
<keyword evidence="2" id="KW-0488">Methylation</keyword>
<comment type="subcellular location">
    <subcellularLocation>
        <location evidence="1">Nucleus</location>
    </subcellularLocation>
</comment>
<dbReference type="RefSeq" id="XP_037217448.1">
    <property type="nucleotide sequence ID" value="XM_037366036.1"/>
</dbReference>
<dbReference type="CDD" id="cd09326">
    <property type="entry name" value="LIM_CRP_like"/>
    <property type="match status" value="1"/>
</dbReference>
<evidence type="ECO:0000256" key="4">
    <source>
        <dbReference type="ARBA" id="ARBA00022737"/>
    </source>
</evidence>
<keyword evidence="15" id="KW-1185">Reference proteome</keyword>
<evidence type="ECO:0000256" key="3">
    <source>
        <dbReference type="ARBA" id="ARBA00022723"/>
    </source>
</evidence>
<keyword evidence="8" id="KW-0539">Nucleus</keyword>
<keyword evidence="5 11" id="KW-0862">Zinc</keyword>
<dbReference type="AlphaFoldDB" id="A0A8H6VWX5"/>
<name>A0A8H6VWX5_9AGAR</name>
<feature type="region of interest" description="Disordered" evidence="12">
    <location>
        <begin position="174"/>
        <end position="201"/>
    </location>
</feature>
<evidence type="ECO:0000256" key="6">
    <source>
        <dbReference type="ARBA" id="ARBA00022990"/>
    </source>
</evidence>
<keyword evidence="7 11" id="KW-0440">LIM domain</keyword>
<keyword evidence="4" id="KW-0677">Repeat</keyword>
<dbReference type="PROSITE" id="PS00478">
    <property type="entry name" value="LIM_DOMAIN_1"/>
    <property type="match status" value="1"/>
</dbReference>
<accession>A0A8H6VWX5</accession>
<keyword evidence="6" id="KW-0007">Acetylation</keyword>
<sequence length="271" mass="29375">MSSSFGGSAICPRCDKTVYQAEQIMGPGRKVPLHDLLVELELIDFSSTTRYITAHRPSVDLNESLALLILYDLQKATGLIVASRARSRALLVCSCVSAHLDQPDEASKSCHSKNFGTHNPGHRNVDPLLTPPRKVPIGVTLSESPKSTALETSPVNAVAERYATAAAIQRRHMTGDGIDSTSPRPIPRSLTGGSPSPRRTFGVDNPKCARCTKAVYFAEQVKAVGKIFHKGCLRCVECNTLLDSNRLRDHDGEPLCASCHTKLHGPQGLRK</sequence>
<dbReference type="GO" id="GO:0030695">
    <property type="term" value="F:GTPase regulator activity"/>
    <property type="evidence" value="ECO:0007669"/>
    <property type="project" value="UniProtKB-ARBA"/>
</dbReference>
<dbReference type="PROSITE" id="PS50023">
    <property type="entry name" value="LIM_DOMAIN_2"/>
    <property type="match status" value="1"/>
</dbReference>
<dbReference type="GO" id="GO:0005737">
    <property type="term" value="C:cytoplasm"/>
    <property type="evidence" value="ECO:0007669"/>
    <property type="project" value="TreeGrafter"/>
</dbReference>
<dbReference type="SUPFAM" id="SSF57716">
    <property type="entry name" value="Glucocorticoid receptor-like (DNA-binding domain)"/>
    <property type="match status" value="3"/>
</dbReference>
<evidence type="ECO:0000256" key="7">
    <source>
        <dbReference type="ARBA" id="ARBA00023038"/>
    </source>
</evidence>
<keyword evidence="3 11" id="KW-0479">Metal-binding</keyword>
<dbReference type="PANTHER" id="PTHR24215">
    <property type="entry name" value="RHO-GTPASE-ACTIVATING PROTEIN LRG1"/>
    <property type="match status" value="1"/>
</dbReference>
<evidence type="ECO:0000256" key="8">
    <source>
        <dbReference type="ARBA" id="ARBA00023242"/>
    </source>
</evidence>
<dbReference type="InterPro" id="IPR001781">
    <property type="entry name" value="Znf_LIM"/>
</dbReference>
<dbReference type="SMART" id="SM00132">
    <property type="entry name" value="LIM"/>
    <property type="match status" value="1"/>
</dbReference>
<feature type="domain" description="LIM zinc-binding" evidence="13">
    <location>
        <begin position="206"/>
        <end position="266"/>
    </location>
</feature>
<dbReference type="FunFam" id="2.10.110.10:FF:000054">
    <property type="entry name" value="Cysteine-rich protein 1"/>
    <property type="match status" value="1"/>
</dbReference>
<evidence type="ECO:0000256" key="10">
    <source>
        <dbReference type="ARBA" id="ARBA00072537"/>
    </source>
</evidence>
<evidence type="ECO:0000256" key="1">
    <source>
        <dbReference type="ARBA" id="ARBA00004123"/>
    </source>
</evidence>
<dbReference type="GO" id="GO:0030036">
    <property type="term" value="P:actin cytoskeleton organization"/>
    <property type="evidence" value="ECO:0007669"/>
    <property type="project" value="TreeGrafter"/>
</dbReference>
<evidence type="ECO:0000313" key="15">
    <source>
        <dbReference type="Proteomes" id="UP000636479"/>
    </source>
</evidence>
<protein>
    <recommendedName>
        <fullName evidence="10">Cysteine-rich protein 1</fullName>
    </recommendedName>
</protein>
<reference evidence="14" key="1">
    <citation type="submission" date="2020-05" db="EMBL/GenBank/DDBJ databases">
        <title>Mycena genomes resolve the evolution of fungal bioluminescence.</title>
        <authorList>
            <person name="Tsai I.J."/>
        </authorList>
    </citation>
    <scope>NUCLEOTIDE SEQUENCE</scope>
    <source>
        <strain evidence="14">171206Taipei</strain>
    </source>
</reference>
<dbReference type="GeneID" id="59348552"/>
<dbReference type="Proteomes" id="UP000636479">
    <property type="component" value="Unassembled WGS sequence"/>
</dbReference>
<proteinExistence type="predicted"/>
<dbReference type="EMBL" id="JACAZF010000008">
    <property type="protein sequence ID" value="KAF7297089.1"/>
    <property type="molecule type" value="Genomic_DNA"/>
</dbReference>
<dbReference type="Gene3D" id="2.10.110.10">
    <property type="entry name" value="Cysteine Rich Protein"/>
    <property type="match status" value="1"/>
</dbReference>
<dbReference type="PANTHER" id="PTHR24215:SF35">
    <property type="entry name" value="MUSCLE LIM PROTEIN MLP84B"/>
    <property type="match status" value="1"/>
</dbReference>
<comment type="function">
    <text evidence="9">Seems to have a role in zinc absorption and may function as an intracellular zinc transport protein.</text>
</comment>
<organism evidence="14 15">
    <name type="scientific">Mycena indigotica</name>
    <dbReference type="NCBI Taxonomy" id="2126181"/>
    <lineage>
        <taxon>Eukaryota</taxon>
        <taxon>Fungi</taxon>
        <taxon>Dikarya</taxon>
        <taxon>Basidiomycota</taxon>
        <taxon>Agaricomycotina</taxon>
        <taxon>Agaricomycetes</taxon>
        <taxon>Agaricomycetidae</taxon>
        <taxon>Agaricales</taxon>
        <taxon>Marasmiineae</taxon>
        <taxon>Mycenaceae</taxon>
        <taxon>Mycena</taxon>
    </lineage>
</organism>
<gene>
    <name evidence="14" type="ORF">MIND_00941800</name>
</gene>
<evidence type="ECO:0000256" key="5">
    <source>
        <dbReference type="ARBA" id="ARBA00022833"/>
    </source>
</evidence>
<dbReference type="Pfam" id="PF00412">
    <property type="entry name" value="LIM"/>
    <property type="match status" value="1"/>
</dbReference>
<dbReference type="OrthoDB" id="8062037at2759"/>
<evidence type="ECO:0000256" key="2">
    <source>
        <dbReference type="ARBA" id="ARBA00022481"/>
    </source>
</evidence>
<evidence type="ECO:0000256" key="9">
    <source>
        <dbReference type="ARBA" id="ARBA00055254"/>
    </source>
</evidence>
<comment type="caution">
    <text evidence="14">The sequence shown here is derived from an EMBL/GenBank/DDBJ whole genome shotgun (WGS) entry which is preliminary data.</text>
</comment>
<evidence type="ECO:0000313" key="14">
    <source>
        <dbReference type="EMBL" id="KAF7297089.1"/>
    </source>
</evidence>
<evidence type="ECO:0000259" key="13">
    <source>
        <dbReference type="PROSITE" id="PS50023"/>
    </source>
</evidence>
<evidence type="ECO:0000256" key="12">
    <source>
        <dbReference type="SAM" id="MobiDB-lite"/>
    </source>
</evidence>
<dbReference type="GO" id="GO:0046872">
    <property type="term" value="F:metal ion binding"/>
    <property type="evidence" value="ECO:0007669"/>
    <property type="project" value="UniProtKB-KW"/>
</dbReference>